<dbReference type="InterPro" id="IPR032675">
    <property type="entry name" value="LRR_dom_sf"/>
</dbReference>
<gene>
    <name evidence="8" type="primary">Piso0_003852</name>
    <name evidence="7" type="ORF">GNLVRS01_PISO0K03992g</name>
    <name evidence="8" type="ORF">GNLVRS01_PISO0L03993g</name>
</gene>
<dbReference type="FunFam" id="3.80.10.10:FF:000055">
    <property type="entry name" value="Protein phosphatase 1 regulatory subunit 7"/>
    <property type="match status" value="1"/>
</dbReference>
<name>G8Y6T1_PICSO</name>
<dbReference type="FunFam" id="3.80.10.10:FF:000446">
    <property type="entry name" value="Protein phosphatase 1 regulatory subunit SDS22"/>
    <property type="match status" value="1"/>
</dbReference>
<dbReference type="EMBL" id="FO082049">
    <property type="protein sequence ID" value="CCE83280.1"/>
    <property type="molecule type" value="Genomic_DNA"/>
</dbReference>
<dbReference type="SMART" id="SM00365">
    <property type="entry name" value="LRR_SD22"/>
    <property type="match status" value="10"/>
</dbReference>
<comment type="similarity">
    <text evidence="5">Belongs to the SDS22 family.</text>
</comment>
<dbReference type="PANTHER" id="PTHR45973">
    <property type="entry name" value="PROTEIN PHOSPHATASE 1 REGULATORY SUBUNIT SDS22-RELATED"/>
    <property type="match status" value="1"/>
</dbReference>
<comment type="subcellular location">
    <subcellularLocation>
        <location evidence="1">Nucleus</location>
    </subcellularLocation>
</comment>
<protein>
    <submittedName>
        <fullName evidence="8">Piso0_003852 protein</fullName>
    </submittedName>
</protein>
<organism evidence="8 9">
    <name type="scientific">Pichia sorbitophila (strain ATCC MYA-4447 / BCRC 22081 / CBS 7064 / NBRC 10061 / NRRL Y-12695)</name>
    <name type="common">Hybrid yeast</name>
    <dbReference type="NCBI Taxonomy" id="559304"/>
    <lineage>
        <taxon>Eukaryota</taxon>
        <taxon>Fungi</taxon>
        <taxon>Dikarya</taxon>
        <taxon>Ascomycota</taxon>
        <taxon>Saccharomycotina</taxon>
        <taxon>Pichiomycetes</taxon>
        <taxon>Debaryomycetaceae</taxon>
        <taxon>Millerozyma</taxon>
    </lineage>
</organism>
<dbReference type="InParanoid" id="G8Y6T1"/>
<dbReference type="HOGENOM" id="CLU_044236_0_0_1"/>
<dbReference type="eggNOG" id="KOG0531">
    <property type="taxonomic scope" value="Eukaryota"/>
</dbReference>
<reference evidence="9" key="2">
    <citation type="journal article" date="2012" name="G3 (Bethesda)">
        <title>Pichia sorbitophila, an interspecies yeast hybrid reveals early steps of genome resolution following polyploidization.</title>
        <authorList>
            <person name="Leh Louis V."/>
            <person name="Despons L."/>
            <person name="Friedrich A."/>
            <person name="Martin T."/>
            <person name="Durrens P."/>
            <person name="Casaregola S."/>
            <person name="Neuveglise C."/>
            <person name="Fairhead C."/>
            <person name="Marck C."/>
            <person name="Cruz J.A."/>
            <person name="Straub M.L."/>
            <person name="Kugler V."/>
            <person name="Sacerdot C."/>
            <person name="Uzunov Z."/>
            <person name="Thierry A."/>
            <person name="Weiss S."/>
            <person name="Bleykasten C."/>
            <person name="De Montigny J."/>
            <person name="Jacques N."/>
            <person name="Jung P."/>
            <person name="Lemaire M."/>
            <person name="Mallet S."/>
            <person name="Morel G."/>
            <person name="Richard G.F."/>
            <person name="Sarkar A."/>
            <person name="Savel G."/>
            <person name="Schacherer J."/>
            <person name="Seret M.L."/>
            <person name="Talla E."/>
            <person name="Samson G."/>
            <person name="Jubin C."/>
            <person name="Poulain J."/>
            <person name="Vacherie B."/>
            <person name="Barbe V."/>
            <person name="Pelletier E."/>
            <person name="Sherman D.J."/>
            <person name="Westhof E."/>
            <person name="Weissenbach J."/>
            <person name="Baret P.V."/>
            <person name="Wincker P."/>
            <person name="Gaillardin C."/>
            <person name="Dujon B."/>
            <person name="Souciet J.L."/>
        </authorList>
    </citation>
    <scope>NUCLEOTIDE SEQUENCE [LARGE SCALE GENOMIC DNA]</scope>
    <source>
        <strain evidence="9">ATCC MYA-4447 / BCRC 22081 / CBS 7064 / NBRC 10061 / NRRL Y-12695</strain>
    </source>
</reference>
<dbReference type="Proteomes" id="UP000005222">
    <property type="component" value="Chromosome K"/>
</dbReference>
<dbReference type="OrthoDB" id="266138at2759"/>
<evidence type="ECO:0000256" key="5">
    <source>
        <dbReference type="ARBA" id="ARBA00023460"/>
    </source>
</evidence>
<reference evidence="8" key="1">
    <citation type="submission" date="2011-10" db="EMBL/GenBank/DDBJ databases">
        <authorList>
            <person name="Genoscope - CEA"/>
        </authorList>
    </citation>
    <scope>NUCLEOTIDE SEQUENCE</scope>
</reference>
<dbReference type="SMART" id="SM00369">
    <property type="entry name" value="LRR_TYP"/>
    <property type="match status" value="6"/>
</dbReference>
<dbReference type="Pfam" id="PF12799">
    <property type="entry name" value="LRR_4"/>
    <property type="match status" value="3"/>
</dbReference>
<dbReference type="AlphaFoldDB" id="G8Y6T1"/>
<evidence type="ECO:0000256" key="4">
    <source>
        <dbReference type="ARBA" id="ARBA00023242"/>
    </source>
</evidence>
<feature type="compositionally biased region" description="Basic and acidic residues" evidence="6">
    <location>
        <begin position="1"/>
        <end position="13"/>
    </location>
</feature>
<dbReference type="InterPro" id="IPR003591">
    <property type="entry name" value="Leu-rich_rpt_typical-subtyp"/>
</dbReference>
<feature type="region of interest" description="Disordered" evidence="6">
    <location>
        <begin position="1"/>
        <end position="69"/>
    </location>
</feature>
<accession>G8Y6T1</accession>
<evidence type="ECO:0000313" key="9">
    <source>
        <dbReference type="Proteomes" id="UP000005222"/>
    </source>
</evidence>
<dbReference type="PANTHER" id="PTHR45973:SF23">
    <property type="entry name" value="PROTEIN PHOSPHATASE 1 REGULATORY SUBUNIT 7"/>
    <property type="match status" value="1"/>
</dbReference>
<evidence type="ECO:0000256" key="3">
    <source>
        <dbReference type="ARBA" id="ARBA00022737"/>
    </source>
</evidence>
<keyword evidence="2" id="KW-0433">Leucine-rich repeat</keyword>
<evidence type="ECO:0000256" key="6">
    <source>
        <dbReference type="SAM" id="MobiDB-lite"/>
    </source>
</evidence>
<dbReference type="InterPro" id="IPR025875">
    <property type="entry name" value="Leu-rich_rpt_4"/>
</dbReference>
<evidence type="ECO:0000313" key="8">
    <source>
        <dbReference type="EMBL" id="CCE84311.1"/>
    </source>
</evidence>
<feature type="compositionally biased region" description="Basic and acidic residues" evidence="6">
    <location>
        <begin position="28"/>
        <end position="43"/>
    </location>
</feature>
<evidence type="ECO:0000313" key="7">
    <source>
        <dbReference type="EMBL" id="CCE83280.1"/>
    </source>
</evidence>
<dbReference type="EMBL" id="FO082048">
    <property type="protein sequence ID" value="CCE84311.1"/>
    <property type="molecule type" value="Genomic_DNA"/>
</dbReference>
<dbReference type="GO" id="GO:0005634">
    <property type="term" value="C:nucleus"/>
    <property type="evidence" value="ECO:0007669"/>
    <property type="project" value="UniProtKB-SubCell"/>
</dbReference>
<dbReference type="Proteomes" id="UP000005222">
    <property type="component" value="Chromosome L"/>
</dbReference>
<feature type="compositionally biased region" description="Polar residues" evidence="6">
    <location>
        <begin position="14"/>
        <end position="27"/>
    </location>
</feature>
<dbReference type="PROSITE" id="PS51450">
    <property type="entry name" value="LRR"/>
    <property type="match status" value="8"/>
</dbReference>
<dbReference type="InterPro" id="IPR001611">
    <property type="entry name" value="Leu-rich_rpt"/>
</dbReference>
<keyword evidence="4" id="KW-0539">Nucleus</keyword>
<dbReference type="FunCoup" id="G8Y6T1">
    <property type="interactions" value="554"/>
</dbReference>
<evidence type="ECO:0000256" key="2">
    <source>
        <dbReference type="ARBA" id="ARBA00022614"/>
    </source>
</evidence>
<dbReference type="SUPFAM" id="SSF52058">
    <property type="entry name" value="L domain-like"/>
    <property type="match status" value="1"/>
</dbReference>
<dbReference type="OMA" id="FYICANA"/>
<keyword evidence="3" id="KW-0677">Repeat</keyword>
<evidence type="ECO:0000256" key="1">
    <source>
        <dbReference type="ARBA" id="ARBA00004123"/>
    </source>
</evidence>
<proteinExistence type="inferred from homology"/>
<dbReference type="Gene3D" id="3.80.10.10">
    <property type="entry name" value="Ribonuclease Inhibitor"/>
    <property type="match status" value="2"/>
</dbReference>
<sequence>MSNDHTKETEQNKVQEANNEANLSSEQDLSHTEDEIDQVRETNESDEIPQRDATNYPGKVIPDEHPPQIEADSELTKEYDPDSTYLDLIHLKITSLEALNLSKFQKLESLCLRQNLLTSISAIKDLPADTVEELDFYDNRIDHITSSMTRFKNLVNLDLSFNNIKNIKNLDTLVKLENLYFVQNRIKVIKNLEGLQSLKNLELGGNKIEEISETMRSLPNLEQLWLGKNKISRLMNLDKLANLRVLSIQANRITKIEGLEGMVNLEELYLLHNGISKIENLDNNKNLKVLDVTSNRISKLENLSHLTQLTDFWCSYNQVSSFEEIGKELGKLPELDTVYFEGNPVQSSNPTAYRRKLRLYLGPSLTKIDATYVQG</sequence>
<keyword evidence="9" id="KW-1185">Reference proteome</keyword>
<dbReference type="STRING" id="559304.G8Y6T1"/>
<dbReference type="InterPro" id="IPR050576">
    <property type="entry name" value="Cilia_flagella_integrity"/>
</dbReference>